<evidence type="ECO:0000256" key="3">
    <source>
        <dbReference type="SAM" id="MobiDB-lite"/>
    </source>
</evidence>
<dbReference type="PANTHER" id="PTHR43416">
    <property type="entry name" value="DIHYDROLIPOYLLYSINE-RESIDUE SUCCINYLTRANSFERASE COMPONENT OF 2-OXOGLUTARATE DEHYDROGENASE COMPLEX, MITOCHONDRIAL-RELATED"/>
    <property type="match status" value="1"/>
</dbReference>
<dbReference type="GO" id="GO:0005739">
    <property type="term" value="C:mitochondrion"/>
    <property type="evidence" value="ECO:0007669"/>
    <property type="project" value="TreeGrafter"/>
</dbReference>
<feature type="region of interest" description="Disordered" evidence="3">
    <location>
        <begin position="792"/>
        <end position="855"/>
    </location>
</feature>
<dbReference type="GO" id="GO:0004149">
    <property type="term" value="F:dihydrolipoyllysine-residue succinyltransferase activity"/>
    <property type="evidence" value="ECO:0007669"/>
    <property type="project" value="TreeGrafter"/>
</dbReference>
<feature type="domain" description="Ubiquitin-like" evidence="5">
    <location>
        <begin position="282"/>
        <end position="357"/>
    </location>
</feature>
<dbReference type="PROSITE" id="PS50053">
    <property type="entry name" value="UBIQUITIN_2"/>
    <property type="match status" value="1"/>
</dbReference>
<reference evidence="7" key="1">
    <citation type="journal article" date="2016" name="Nat. Commun.">
        <title>The Gonium pectorale genome demonstrates co-option of cell cycle regulation during the evolution of multicellularity.</title>
        <authorList>
            <person name="Hanschen E.R."/>
            <person name="Marriage T.N."/>
            <person name="Ferris P.J."/>
            <person name="Hamaji T."/>
            <person name="Toyoda A."/>
            <person name="Fujiyama A."/>
            <person name="Neme R."/>
            <person name="Noguchi H."/>
            <person name="Minakuchi Y."/>
            <person name="Suzuki M."/>
            <person name="Kawai-Toyooka H."/>
            <person name="Smith D.R."/>
            <person name="Sparks H."/>
            <person name="Anderson J."/>
            <person name="Bakaric R."/>
            <person name="Luria V."/>
            <person name="Karger A."/>
            <person name="Kirschner M.W."/>
            <person name="Durand P.M."/>
            <person name="Michod R.E."/>
            <person name="Nozaki H."/>
            <person name="Olson B.J."/>
        </authorList>
    </citation>
    <scope>NUCLEOTIDE SEQUENCE [LARGE SCALE GENOMIC DNA]</scope>
    <source>
        <strain evidence="7">NIES-2863</strain>
    </source>
</reference>
<evidence type="ECO:0000256" key="2">
    <source>
        <dbReference type="ARBA" id="ARBA00022823"/>
    </source>
</evidence>
<evidence type="ECO:0000259" key="5">
    <source>
        <dbReference type="PROSITE" id="PS50053"/>
    </source>
</evidence>
<dbReference type="Pfam" id="PF20209">
    <property type="entry name" value="DUF6570"/>
    <property type="match status" value="1"/>
</dbReference>
<dbReference type="EMBL" id="LSYV01000638">
    <property type="protein sequence ID" value="KXZ41220.1"/>
    <property type="molecule type" value="Genomic_DNA"/>
</dbReference>
<feature type="signal peptide" evidence="4">
    <location>
        <begin position="1"/>
        <end position="26"/>
    </location>
</feature>
<keyword evidence="2" id="KW-0450">Lipoyl</keyword>
<comment type="caution">
    <text evidence="6">The sequence shown here is derived from an EMBL/GenBank/DDBJ whole genome shotgun (WGS) entry which is preliminary data.</text>
</comment>
<feature type="compositionally biased region" description="Low complexity" evidence="3">
    <location>
        <begin position="804"/>
        <end position="822"/>
    </location>
</feature>
<proteinExistence type="inferred from homology"/>
<gene>
    <name evidence="6" type="ORF">GPECTOR_641g751</name>
</gene>
<comment type="similarity">
    <text evidence="1">Belongs to the 2-oxoacid dehydrogenase family.</text>
</comment>
<name>A0A150FW12_GONPE</name>
<evidence type="ECO:0000256" key="1">
    <source>
        <dbReference type="ARBA" id="ARBA00007317"/>
    </source>
</evidence>
<dbReference type="GO" id="GO:0006099">
    <property type="term" value="P:tricarboxylic acid cycle"/>
    <property type="evidence" value="ECO:0007669"/>
    <property type="project" value="TreeGrafter"/>
</dbReference>
<evidence type="ECO:0000313" key="7">
    <source>
        <dbReference type="Proteomes" id="UP000075714"/>
    </source>
</evidence>
<keyword evidence="7" id="KW-1185">Reference proteome</keyword>
<dbReference type="InterPro" id="IPR029071">
    <property type="entry name" value="Ubiquitin-like_domsf"/>
</dbReference>
<dbReference type="Proteomes" id="UP000075714">
    <property type="component" value="Unassembled WGS sequence"/>
</dbReference>
<dbReference type="PANTHER" id="PTHR43416:SF5">
    <property type="entry name" value="DIHYDROLIPOYLLYSINE-RESIDUE SUCCINYLTRANSFERASE COMPONENT OF 2-OXOGLUTARATE DEHYDROGENASE COMPLEX, MITOCHONDRIAL"/>
    <property type="match status" value="1"/>
</dbReference>
<dbReference type="InterPro" id="IPR050537">
    <property type="entry name" value="2-oxoacid_dehydrogenase"/>
</dbReference>
<dbReference type="OrthoDB" id="10052328at2759"/>
<sequence>MKRGRFGTAALNSVVLLLLLLPFAPGELRRDMLQHYRSNATAWLDWLRIIGVVALVLRNTVWPPTRLQALLLMTAAVYGTWDSAEEEEEEEEGAALDEEGSRQCRHWHWWWRCVMARTAGGDAAEAFPGGAAAVLRVVASLSRIWRPVPYVALLPLLLLAAAGAAGDVVFRMPSGVAAHVNAMSEVAHRCWRCVQSMALWLAPRVLPYVALGAAVGGAAAAEPTEGAHRLLWGACWAATRVAYSLDADGRPMWRMLRLAAGALRIRLQRAWQRRWRTDSDRSQIFIRTLHGRTVALMVDLARPAVELLLEPAVSEGAPLYLLRLLRGGRSVRPDWSLLRGGVLPGSTLFVTSVLFGGVDFTAAERDAVCAAAVEQQPGVMAELTEAAFPEDMDAETRAALRAVAELMHVAEDPAQQEALEAWDEREWRTLTAQITQICAGVKDPESSAAKQACDDVCAAQEFRAAMAAALPQHVCAVCSRRCRQAEMQQVALSQLRTWLDQHLDASLPPNEEVPRNSTTRWVPPTAVEVQELLAAGQGGTCKDEAAATGQPRSDEEERRAYFLQAHPAAKCVELRADGDHLLSVCLGCRQEWRRGAMPALSLACVDNGARPKVWDGACWAELEQLTAVEERLLAIWRPLRQVVVCRPPSASAAEEAHVKLRAHVVAFKAPTLQQLASVFPCHPDQVPDLISVVFVSPAQTPAEVAALARRTPALHVRGKVVARWARHLAGVYGMTADERAVAAWEQHGDEGGVPPSLLQTAVAATLAEEADALLRLLRADQEGYARTRYGTEEEAAARSGGGSSAPPAQASGGSGAGSAQRAVKQQRMAQEAAQTPQSPAPPPVQGEVAPPAAVEQHPQLEDVLARLAAEDARVVLVHLEAVPRPQWTPAARRILQLVPGVRFGRFAKQQHEAPAVKERRLADFIGRHGLDFKQVVKDRLRALETVAAAATGAVRQVAAASAVAPAAAAVMPVVQRAAVPATGAGTAPVGIPEQALLVAEVQSAVPPSTAPRAYGAAPPSGPMYGVDDVDLITTATQPAQLATVFREAAGNPTAIVKLLQGWPLVTSTASRPESDYDPMWPLFVHVGRFPNGTGARPLGMSFLAWIRLQLQRWYPPLGSGAEDESAHAPHFILDMFDAWQRHEVHRSAAVRLKLYPRLIQQLGLMDVGMLLQTSDLLAAGLSRAQLAERLRSAPPAVGKLVQAAHMTAARVVGTPALYASLRSRAYGLWSVFGAPTASFTLNPASVSSEAAFSLMGRPYSFDVKGEPIGRPTASERWHLVAAHPLSCAESFSALISAFCDVFFGLCPRAKWRRS</sequence>
<accession>A0A150FW12</accession>
<evidence type="ECO:0000256" key="4">
    <source>
        <dbReference type="SAM" id="SignalP"/>
    </source>
</evidence>
<dbReference type="SUPFAM" id="SSF54236">
    <property type="entry name" value="Ubiquitin-like"/>
    <property type="match status" value="1"/>
</dbReference>
<organism evidence="6 7">
    <name type="scientific">Gonium pectorale</name>
    <name type="common">Green alga</name>
    <dbReference type="NCBI Taxonomy" id="33097"/>
    <lineage>
        <taxon>Eukaryota</taxon>
        <taxon>Viridiplantae</taxon>
        <taxon>Chlorophyta</taxon>
        <taxon>core chlorophytes</taxon>
        <taxon>Chlorophyceae</taxon>
        <taxon>CS clade</taxon>
        <taxon>Chlamydomonadales</taxon>
        <taxon>Volvocaceae</taxon>
        <taxon>Gonium</taxon>
    </lineage>
</organism>
<keyword evidence="4" id="KW-0732">Signal</keyword>
<evidence type="ECO:0000313" key="6">
    <source>
        <dbReference type="EMBL" id="KXZ41220.1"/>
    </source>
</evidence>
<feature type="chain" id="PRO_5007561786" description="Ubiquitin-like domain-containing protein" evidence="4">
    <location>
        <begin position="27"/>
        <end position="1314"/>
    </location>
</feature>
<dbReference type="InterPro" id="IPR000626">
    <property type="entry name" value="Ubiquitin-like_dom"/>
</dbReference>
<protein>
    <recommendedName>
        <fullName evidence="5">Ubiquitin-like domain-containing protein</fullName>
    </recommendedName>
</protein>
<dbReference type="InterPro" id="IPR046700">
    <property type="entry name" value="DUF6570"/>
</dbReference>